<dbReference type="Gramene" id="FCD_00028582-RA">
    <property type="protein sequence ID" value="FCD_00028582-RA:cds"/>
    <property type="gene ID" value="FCD_00028582"/>
</dbReference>
<dbReference type="Pfam" id="PF12796">
    <property type="entry name" value="Ank_2"/>
    <property type="match status" value="3"/>
</dbReference>
<dbReference type="PROSITE" id="PS50088">
    <property type="entry name" value="ANK_REPEAT"/>
    <property type="match status" value="4"/>
</dbReference>
<feature type="repeat" description="ANK" evidence="7">
    <location>
        <begin position="241"/>
        <end position="263"/>
    </location>
</feature>
<evidence type="ECO:0000256" key="9">
    <source>
        <dbReference type="SAM" id="Phobius"/>
    </source>
</evidence>
<feature type="compositionally biased region" description="Basic and acidic residues" evidence="8">
    <location>
        <begin position="407"/>
        <end position="419"/>
    </location>
</feature>
<dbReference type="Pfam" id="PF13962">
    <property type="entry name" value="PGG"/>
    <property type="match status" value="1"/>
</dbReference>
<evidence type="ECO:0000313" key="11">
    <source>
        <dbReference type="EMBL" id="GMN63159.1"/>
    </source>
</evidence>
<keyword evidence="6 9" id="KW-0472">Membrane</keyword>
<comment type="subcellular location">
    <subcellularLocation>
        <location evidence="1">Membrane</location>
        <topology evidence="1">Multi-pass membrane protein</topology>
    </subcellularLocation>
</comment>
<feature type="repeat" description="ANK" evidence="7">
    <location>
        <begin position="90"/>
        <end position="111"/>
    </location>
</feature>
<proteinExistence type="predicted"/>
<keyword evidence="3" id="KW-0677">Repeat</keyword>
<feature type="compositionally biased region" description="Polar residues" evidence="8">
    <location>
        <begin position="382"/>
        <end position="391"/>
    </location>
</feature>
<protein>
    <recommendedName>
        <fullName evidence="10">PGG domain-containing protein</fullName>
    </recommendedName>
</protein>
<feature type="repeat" description="ANK" evidence="7">
    <location>
        <begin position="275"/>
        <end position="307"/>
    </location>
</feature>
<evidence type="ECO:0000256" key="2">
    <source>
        <dbReference type="ARBA" id="ARBA00022692"/>
    </source>
</evidence>
<dbReference type="Pfam" id="PF00023">
    <property type="entry name" value="Ank"/>
    <property type="match status" value="1"/>
</dbReference>
<dbReference type="Proteomes" id="UP001187192">
    <property type="component" value="Unassembled WGS sequence"/>
</dbReference>
<keyword evidence="5 7" id="KW-0040">ANK repeat</keyword>
<comment type="caution">
    <text evidence="11">The sequence shown here is derived from an EMBL/GenBank/DDBJ whole genome shotgun (WGS) entry which is preliminary data.</text>
</comment>
<dbReference type="SMART" id="SM00248">
    <property type="entry name" value="ANK"/>
    <property type="match status" value="10"/>
</dbReference>
<sequence length="572" mass="63784">MLDKCSNDDFLRCTSCMLHIRSMDPRLYGCAKSGDVHFLKHLLIENSSILLKLTPRENTALHIAVQFGHINVLAEIYSHCGLLLTWPNSDGDTPLHVAARTGKLFVVEYLVGEMLSARSSMDSENGKKNISDVLEVRNTRGNTVLHEAVSNGHQKLAKFLIKVEPNLACFENDEGESPLFMAAREGMTEMVNQILLSTPSVAHGGSGGSTALHAAVIERHYDVMDVLLKFKRQLVKEVDHESRTPLHHAASSGDRKTVQILLKIEKSTAYVLDKYGSSPIHIATSKGHASVIKEIIQHCPDAGELTDLNARNALHIAVLCGHAHVVRYILGTKELEGLINQPDIDGNTPLHFASLERKTWILRYMMLDGRVDRRVKNRISQTAGSYAQESGTKIPKDKVTPPTRISTSREEAASSSHSHEKMGQTLLMVATLIGTITFSAAFTMPNGSNHDRGIKWFFVSNTIAMTCSITAACLLFWGAVVGKDRYVYFFVSACFLTYIALQCTAAAYMSAMWVEMPHWDCFYVMRYTVGALFHISTCLFLVQLVQKFSVSEACQYFFYLLCRKTFKIVRKQ</sequence>
<evidence type="ECO:0000256" key="5">
    <source>
        <dbReference type="ARBA" id="ARBA00023043"/>
    </source>
</evidence>
<evidence type="ECO:0000256" key="3">
    <source>
        <dbReference type="ARBA" id="ARBA00022737"/>
    </source>
</evidence>
<evidence type="ECO:0000313" key="12">
    <source>
        <dbReference type="Proteomes" id="UP001187192"/>
    </source>
</evidence>
<dbReference type="GO" id="GO:0005886">
    <property type="term" value="C:plasma membrane"/>
    <property type="evidence" value="ECO:0007669"/>
    <property type="project" value="TreeGrafter"/>
</dbReference>
<feature type="domain" description="PGG" evidence="10">
    <location>
        <begin position="418"/>
        <end position="514"/>
    </location>
</feature>
<organism evidence="11 12">
    <name type="scientific">Ficus carica</name>
    <name type="common">Common fig</name>
    <dbReference type="NCBI Taxonomy" id="3494"/>
    <lineage>
        <taxon>Eukaryota</taxon>
        <taxon>Viridiplantae</taxon>
        <taxon>Streptophyta</taxon>
        <taxon>Embryophyta</taxon>
        <taxon>Tracheophyta</taxon>
        <taxon>Spermatophyta</taxon>
        <taxon>Magnoliopsida</taxon>
        <taxon>eudicotyledons</taxon>
        <taxon>Gunneridae</taxon>
        <taxon>Pentapetalae</taxon>
        <taxon>rosids</taxon>
        <taxon>fabids</taxon>
        <taxon>Rosales</taxon>
        <taxon>Moraceae</taxon>
        <taxon>Ficeae</taxon>
        <taxon>Ficus</taxon>
    </lineage>
</organism>
<dbReference type="AlphaFoldDB" id="A0AA88DWN7"/>
<dbReference type="EMBL" id="BTGU01000143">
    <property type="protein sequence ID" value="GMN63159.1"/>
    <property type="molecule type" value="Genomic_DNA"/>
</dbReference>
<dbReference type="SUPFAM" id="SSF48403">
    <property type="entry name" value="Ankyrin repeat"/>
    <property type="match status" value="1"/>
</dbReference>
<evidence type="ECO:0000256" key="6">
    <source>
        <dbReference type="ARBA" id="ARBA00023136"/>
    </source>
</evidence>
<accession>A0AA88DWN7</accession>
<evidence type="ECO:0000256" key="1">
    <source>
        <dbReference type="ARBA" id="ARBA00004141"/>
    </source>
</evidence>
<feature type="region of interest" description="Disordered" evidence="8">
    <location>
        <begin position="382"/>
        <end position="419"/>
    </location>
</feature>
<dbReference type="InterPro" id="IPR002110">
    <property type="entry name" value="Ankyrin_rpt"/>
</dbReference>
<dbReference type="PANTHER" id="PTHR24186:SF46">
    <property type="entry name" value="PROTEIN ACCELERATED CELL DEATH 6-LIKE"/>
    <property type="match status" value="1"/>
</dbReference>
<keyword evidence="12" id="KW-1185">Reference proteome</keyword>
<dbReference type="Gene3D" id="1.25.40.20">
    <property type="entry name" value="Ankyrin repeat-containing domain"/>
    <property type="match status" value="1"/>
</dbReference>
<evidence type="ECO:0000259" key="10">
    <source>
        <dbReference type="Pfam" id="PF13962"/>
    </source>
</evidence>
<feature type="repeat" description="ANK" evidence="7">
    <location>
        <begin position="140"/>
        <end position="172"/>
    </location>
</feature>
<keyword evidence="2 9" id="KW-0812">Transmembrane</keyword>
<evidence type="ECO:0000256" key="8">
    <source>
        <dbReference type="SAM" id="MobiDB-lite"/>
    </source>
</evidence>
<gene>
    <name evidence="11" type="ORF">TIFTF001_032235</name>
</gene>
<evidence type="ECO:0000256" key="4">
    <source>
        <dbReference type="ARBA" id="ARBA00022989"/>
    </source>
</evidence>
<dbReference type="InterPro" id="IPR036770">
    <property type="entry name" value="Ankyrin_rpt-contain_sf"/>
</dbReference>
<keyword evidence="4 9" id="KW-1133">Transmembrane helix</keyword>
<feature type="transmembrane region" description="Helical" evidence="9">
    <location>
        <begin position="486"/>
        <end position="511"/>
    </location>
</feature>
<evidence type="ECO:0000256" key="7">
    <source>
        <dbReference type="PROSITE-ProRule" id="PRU00023"/>
    </source>
</evidence>
<feature type="transmembrane region" description="Helical" evidence="9">
    <location>
        <begin position="456"/>
        <end position="480"/>
    </location>
</feature>
<dbReference type="PANTHER" id="PTHR24186">
    <property type="entry name" value="PROTEIN PHOSPHATASE 1 REGULATORY SUBUNIT"/>
    <property type="match status" value="1"/>
</dbReference>
<feature type="transmembrane region" description="Helical" evidence="9">
    <location>
        <begin position="425"/>
        <end position="444"/>
    </location>
</feature>
<reference evidence="11" key="1">
    <citation type="submission" date="2023-07" db="EMBL/GenBank/DDBJ databases">
        <title>draft genome sequence of fig (Ficus carica).</title>
        <authorList>
            <person name="Takahashi T."/>
            <person name="Nishimura K."/>
        </authorList>
    </citation>
    <scope>NUCLEOTIDE SEQUENCE</scope>
</reference>
<name>A0AA88DWN7_FICCA</name>
<dbReference type="PROSITE" id="PS50297">
    <property type="entry name" value="ANK_REP_REGION"/>
    <property type="match status" value="4"/>
</dbReference>
<feature type="transmembrane region" description="Helical" evidence="9">
    <location>
        <begin position="523"/>
        <end position="545"/>
    </location>
</feature>
<dbReference type="InterPro" id="IPR026961">
    <property type="entry name" value="PGG_dom"/>
</dbReference>